<dbReference type="AlphaFoldDB" id="A0A8J4CMJ9"/>
<dbReference type="Gene3D" id="2.10.50.10">
    <property type="entry name" value="Tumor Necrosis Factor Receptor, subunit A, domain 2"/>
    <property type="match status" value="6"/>
</dbReference>
<dbReference type="EMBL" id="BNCQ01000023">
    <property type="protein sequence ID" value="GIM07269.1"/>
    <property type="molecule type" value="Genomic_DNA"/>
</dbReference>
<dbReference type="InterPro" id="IPR011641">
    <property type="entry name" value="Tyr-kin_ephrin_A/B_rcpt-like"/>
</dbReference>
<accession>A0A8J4CMJ9</accession>
<feature type="domain" description="Tyrosine-protein kinase ephrin type A/B receptor-like" evidence="3">
    <location>
        <begin position="137"/>
        <end position="166"/>
    </location>
</feature>
<reference evidence="4" key="1">
    <citation type="journal article" date="2021" name="Proc. Natl. Acad. Sci. U.S.A.">
        <title>Three genomes in the algal genus Volvox reveal the fate of a haploid sex-determining region after a transition to homothallism.</title>
        <authorList>
            <person name="Yamamoto K."/>
            <person name="Hamaji T."/>
            <person name="Kawai-Toyooka H."/>
            <person name="Matsuzaki R."/>
            <person name="Takahashi F."/>
            <person name="Nishimura Y."/>
            <person name="Kawachi M."/>
            <person name="Noguchi H."/>
            <person name="Minakuchi Y."/>
            <person name="Umen J.G."/>
            <person name="Toyoda A."/>
            <person name="Nozaki H."/>
        </authorList>
    </citation>
    <scope>NUCLEOTIDE SEQUENCE</scope>
    <source>
        <strain evidence="5">NIES-3785</strain>
        <strain evidence="4">NIES-3786</strain>
    </source>
</reference>
<dbReference type="PANTHER" id="PTHR46104">
    <property type="entry name" value="GENE 9195-RELATED-RELATED"/>
    <property type="match status" value="1"/>
</dbReference>
<evidence type="ECO:0000313" key="4">
    <source>
        <dbReference type="EMBL" id="GIL83129.1"/>
    </source>
</evidence>
<dbReference type="OrthoDB" id="2012039at2759"/>
<evidence type="ECO:0000256" key="2">
    <source>
        <dbReference type="SAM" id="SignalP"/>
    </source>
</evidence>
<dbReference type="EMBL" id="BNCP01000026">
    <property type="protein sequence ID" value="GIL83129.1"/>
    <property type="molecule type" value="Genomic_DNA"/>
</dbReference>
<dbReference type="PRINTS" id="PR01217">
    <property type="entry name" value="PRICHEXTENSN"/>
</dbReference>
<dbReference type="PANTHER" id="PTHR46104:SF1">
    <property type="entry name" value="GENE 9195-RELATED"/>
    <property type="match status" value="1"/>
</dbReference>
<dbReference type="Proteomes" id="UP000722791">
    <property type="component" value="Unassembled WGS sequence"/>
</dbReference>
<organism evidence="4 6">
    <name type="scientific">Volvox reticuliferus</name>
    <dbReference type="NCBI Taxonomy" id="1737510"/>
    <lineage>
        <taxon>Eukaryota</taxon>
        <taxon>Viridiplantae</taxon>
        <taxon>Chlorophyta</taxon>
        <taxon>core chlorophytes</taxon>
        <taxon>Chlorophyceae</taxon>
        <taxon>CS clade</taxon>
        <taxon>Chlamydomonadales</taxon>
        <taxon>Volvocaceae</taxon>
        <taxon>Volvox</taxon>
    </lineage>
</organism>
<dbReference type="Pfam" id="PF07699">
    <property type="entry name" value="Ephrin_rec_like"/>
    <property type="match status" value="4"/>
</dbReference>
<evidence type="ECO:0000313" key="6">
    <source>
        <dbReference type="Proteomes" id="UP000747110"/>
    </source>
</evidence>
<feature type="compositionally biased region" description="Pro residues" evidence="1">
    <location>
        <begin position="722"/>
        <end position="802"/>
    </location>
</feature>
<feature type="domain" description="Tyrosine-protein kinase ephrin type A/B receptor-like" evidence="3">
    <location>
        <begin position="316"/>
        <end position="361"/>
    </location>
</feature>
<comment type="caution">
    <text evidence="4">The sequence shown here is derived from an EMBL/GenBank/DDBJ whole genome shotgun (WGS) entry which is preliminary data.</text>
</comment>
<feature type="chain" id="PRO_5036271542" description="Tyrosine-protein kinase ephrin type A/B receptor-like domain-containing protein" evidence="2">
    <location>
        <begin position="22"/>
        <end position="851"/>
    </location>
</feature>
<name>A0A8J4CMJ9_9CHLO</name>
<evidence type="ECO:0000313" key="5">
    <source>
        <dbReference type="EMBL" id="GIM07269.1"/>
    </source>
</evidence>
<evidence type="ECO:0000259" key="3">
    <source>
        <dbReference type="Pfam" id="PF07699"/>
    </source>
</evidence>
<evidence type="ECO:0000256" key="1">
    <source>
        <dbReference type="SAM" id="MobiDB-lite"/>
    </source>
</evidence>
<keyword evidence="2" id="KW-0732">Signal</keyword>
<dbReference type="InterPro" id="IPR009030">
    <property type="entry name" value="Growth_fac_rcpt_cys_sf"/>
</dbReference>
<proteinExistence type="predicted"/>
<dbReference type="SMART" id="SM01411">
    <property type="entry name" value="Ephrin_rec_like"/>
    <property type="match status" value="8"/>
</dbReference>
<feature type="region of interest" description="Disordered" evidence="1">
    <location>
        <begin position="717"/>
        <end position="851"/>
    </location>
</feature>
<protein>
    <recommendedName>
        <fullName evidence="3">Tyrosine-protein kinase ephrin type A/B receptor-like domain-containing protein</fullName>
    </recommendedName>
</protein>
<gene>
    <name evidence="4" type="ORF">Vretifemale_11937</name>
    <name evidence="5" type="ORF">Vretimale_11466</name>
</gene>
<dbReference type="SUPFAM" id="SSF57184">
    <property type="entry name" value="Growth factor receptor domain"/>
    <property type="match status" value="3"/>
</dbReference>
<sequence>MRPSPTLTVLVALATVATVYAQQVNGPTVIPQKKALPSGFRITCYDGYELIFTNDNFTNGVLVSPDAYKYPVGQCRKCPAGTATMDGFRCIPCPSGYFSEAGARECTACPAGTIPRSTAPASGTTYYQVQKLNVGPQSNACQPCPPGYFQPNLAGTVCLPCPSGFVSTSGSTSCSPCNEGTFHGDGRELSNSGVYTTWAMKNSIDTTAGFEATSTDIGKVNGIATSSGLPDYIALPNTCIKCPKNTYQPLKAQAATSTILAAALSACRRCEDGWYSTPGSSFCLPCPAGSYRNSYFDGTAALTDPGGLTYNGAAEYGPNSNDACFKCPKGTYAPFPGSSVCQPCPAGTNAITTGSTQCTRCAAGTNSLYGLRTQQMNWDGTANSYKSYTFAFFDAADNTYKMLRNGTDTNFWLAAKGEACQPNLPGYYTDVDGLGIQLPCRPGTFMEPAATDKKTCLTCAVGTFTEDFTQPICKACWPGSFASERGMTYCEITQPGFYTNPNTVAVNATVDLTVTTTLEATGLVKGSQDPSPCGLGYYQPDYEKNTCLPCGSGTYADVTGLAMCKKCQAGRFQDSTGQATCKQCDIGYYSDYGASSCTACPAGSITPKPGTSRCAKCAPGFYADKKIAATSCQACPRGYFGPYIGAFSETGLLPEGARGCFKCPYDTYADRPGMTVCTNCPDLDLGGGTVVKQCTETPGSQRCKPCSLLVITNATRNANFSSPPPPVPSPPPPLPPSPRPPSPLPPSPPPPSPLPPSPRPPSPLPPSPPPPSPLPPSPLPPSPRPPSPSPPSPFPSPPPPGSPALVNGTGVNAAGDRTGRRLLRQTAASAEEVAEERELLKLADDVEEDEQ</sequence>
<keyword evidence="6" id="KW-1185">Reference proteome</keyword>
<feature type="domain" description="Tyrosine-protein kinase ephrin type A/B receptor-like" evidence="3">
    <location>
        <begin position="610"/>
        <end position="650"/>
    </location>
</feature>
<dbReference type="Proteomes" id="UP000747110">
    <property type="component" value="Unassembled WGS sequence"/>
</dbReference>
<feature type="domain" description="Tyrosine-protein kinase ephrin type A/B receptor-like" evidence="3">
    <location>
        <begin position="553"/>
        <end position="584"/>
    </location>
</feature>
<feature type="signal peptide" evidence="2">
    <location>
        <begin position="1"/>
        <end position="21"/>
    </location>
</feature>